<keyword evidence="7 10" id="KW-0443">Lipid metabolism</keyword>
<dbReference type="OrthoDB" id="9772788at2"/>
<dbReference type="SUPFAM" id="SSF54637">
    <property type="entry name" value="Thioesterase/thiol ester dehydrase-isomerase"/>
    <property type="match status" value="1"/>
</dbReference>
<keyword evidence="5 10" id="KW-0444">Lipid biosynthesis</keyword>
<dbReference type="STRING" id="1121256.SAMN02746089_00497"/>
<dbReference type="EC" id="4.2.1.59" evidence="10"/>
<dbReference type="GO" id="GO:0019171">
    <property type="term" value="F:(3R)-hydroxyacyl-[acyl-carrier-protein] dehydratase activity"/>
    <property type="evidence" value="ECO:0007669"/>
    <property type="project" value="UniProtKB-EC"/>
</dbReference>
<accession>A0A1M4USR1</accession>
<dbReference type="Gene3D" id="3.10.129.10">
    <property type="entry name" value="Hotdog Thioesterase"/>
    <property type="match status" value="1"/>
</dbReference>
<organism evidence="11 12">
    <name type="scientific">Caldanaerobius fijiensis DSM 17918</name>
    <dbReference type="NCBI Taxonomy" id="1121256"/>
    <lineage>
        <taxon>Bacteria</taxon>
        <taxon>Bacillati</taxon>
        <taxon>Bacillota</taxon>
        <taxon>Clostridia</taxon>
        <taxon>Thermoanaerobacterales</taxon>
        <taxon>Thermoanaerobacteraceae</taxon>
        <taxon>Caldanaerobius</taxon>
    </lineage>
</organism>
<dbReference type="InterPro" id="IPR029069">
    <property type="entry name" value="HotDog_dom_sf"/>
</dbReference>
<dbReference type="Pfam" id="PF07977">
    <property type="entry name" value="FabA"/>
    <property type="match status" value="1"/>
</dbReference>
<evidence type="ECO:0000256" key="6">
    <source>
        <dbReference type="ARBA" id="ARBA00022556"/>
    </source>
</evidence>
<feature type="active site" evidence="10">
    <location>
        <position position="47"/>
    </location>
</feature>
<dbReference type="NCBIfam" id="NF000582">
    <property type="entry name" value="PRK00006.1"/>
    <property type="match status" value="1"/>
</dbReference>
<evidence type="ECO:0000256" key="8">
    <source>
        <dbReference type="ARBA" id="ARBA00023239"/>
    </source>
</evidence>
<dbReference type="GO" id="GO:0006633">
    <property type="term" value="P:fatty acid biosynthetic process"/>
    <property type="evidence" value="ECO:0007669"/>
    <property type="project" value="UniProtKB-UniRule"/>
</dbReference>
<dbReference type="CDD" id="cd01288">
    <property type="entry name" value="FabZ"/>
    <property type="match status" value="1"/>
</dbReference>
<dbReference type="PANTHER" id="PTHR30272">
    <property type="entry name" value="3-HYDROXYACYL-[ACYL-CARRIER-PROTEIN] DEHYDRATASE"/>
    <property type="match status" value="1"/>
</dbReference>
<proteinExistence type="inferred from homology"/>
<dbReference type="HAMAP" id="MF_00406">
    <property type="entry name" value="FabZ"/>
    <property type="match status" value="1"/>
</dbReference>
<evidence type="ECO:0000256" key="2">
    <source>
        <dbReference type="ARBA" id="ARBA00004496"/>
    </source>
</evidence>
<evidence type="ECO:0000313" key="11">
    <source>
        <dbReference type="EMBL" id="SHE59715.1"/>
    </source>
</evidence>
<dbReference type="FunFam" id="3.10.129.10:FF:000001">
    <property type="entry name" value="3-hydroxyacyl-[acyl-carrier-protein] dehydratase FabZ"/>
    <property type="match status" value="1"/>
</dbReference>
<dbReference type="GO" id="GO:0005737">
    <property type="term" value="C:cytoplasm"/>
    <property type="evidence" value="ECO:0007669"/>
    <property type="project" value="UniProtKB-SubCell"/>
</dbReference>
<comment type="catalytic activity">
    <reaction evidence="1 10">
        <text>a (3R)-hydroxyacyl-[ACP] = a (2E)-enoyl-[ACP] + H2O</text>
        <dbReference type="Rhea" id="RHEA:13097"/>
        <dbReference type="Rhea" id="RHEA-COMP:9925"/>
        <dbReference type="Rhea" id="RHEA-COMP:9945"/>
        <dbReference type="ChEBI" id="CHEBI:15377"/>
        <dbReference type="ChEBI" id="CHEBI:78784"/>
        <dbReference type="ChEBI" id="CHEBI:78827"/>
        <dbReference type="EC" id="4.2.1.59"/>
    </reaction>
</comment>
<evidence type="ECO:0000313" key="12">
    <source>
        <dbReference type="Proteomes" id="UP000184088"/>
    </source>
</evidence>
<dbReference type="RefSeq" id="WP_073341521.1">
    <property type="nucleotide sequence ID" value="NZ_FQVH01000003.1"/>
</dbReference>
<dbReference type="PANTHER" id="PTHR30272:SF1">
    <property type="entry name" value="3-HYDROXYACYL-[ACYL-CARRIER-PROTEIN] DEHYDRATASE"/>
    <property type="match status" value="1"/>
</dbReference>
<gene>
    <name evidence="10" type="primary">fabZ</name>
    <name evidence="11" type="ORF">SAMN02746089_00497</name>
</gene>
<dbReference type="InterPro" id="IPR013114">
    <property type="entry name" value="FabA_FabZ"/>
</dbReference>
<comment type="similarity">
    <text evidence="3 10">Belongs to the thioester dehydratase family. FabZ subfamily.</text>
</comment>
<protein>
    <recommendedName>
        <fullName evidence="10">3-hydroxyacyl-[acyl-carrier-protein] dehydratase FabZ</fullName>
        <ecNumber evidence="10">4.2.1.59</ecNumber>
    </recommendedName>
    <alternativeName>
        <fullName evidence="10">(3R)-hydroxymyristoyl-[acyl-carrier-protein] dehydratase</fullName>
        <shortName evidence="10">(3R)-hydroxymyristoyl-ACP dehydrase</shortName>
    </alternativeName>
    <alternativeName>
        <fullName evidence="10">Beta-hydroxyacyl-ACP dehydratase</fullName>
    </alternativeName>
</protein>
<evidence type="ECO:0000256" key="4">
    <source>
        <dbReference type="ARBA" id="ARBA00022490"/>
    </source>
</evidence>
<dbReference type="AlphaFoldDB" id="A0A1M4USR1"/>
<evidence type="ECO:0000256" key="10">
    <source>
        <dbReference type="HAMAP-Rule" id="MF_00406"/>
    </source>
</evidence>
<dbReference type="NCBIfam" id="TIGR01750">
    <property type="entry name" value="fabZ"/>
    <property type="match status" value="1"/>
</dbReference>
<evidence type="ECO:0000256" key="7">
    <source>
        <dbReference type="ARBA" id="ARBA00023098"/>
    </source>
</evidence>
<keyword evidence="6 10" id="KW-0441">Lipid A biosynthesis</keyword>
<keyword evidence="12" id="KW-1185">Reference proteome</keyword>
<evidence type="ECO:0000256" key="9">
    <source>
        <dbReference type="ARBA" id="ARBA00025049"/>
    </source>
</evidence>
<keyword evidence="4 10" id="KW-0963">Cytoplasm</keyword>
<evidence type="ECO:0000256" key="5">
    <source>
        <dbReference type="ARBA" id="ARBA00022516"/>
    </source>
</evidence>
<name>A0A1M4USR1_9THEO</name>
<evidence type="ECO:0000256" key="3">
    <source>
        <dbReference type="ARBA" id="ARBA00009174"/>
    </source>
</evidence>
<keyword evidence="8 10" id="KW-0456">Lyase</keyword>
<reference evidence="11 12" key="1">
    <citation type="submission" date="2016-11" db="EMBL/GenBank/DDBJ databases">
        <authorList>
            <person name="Jaros S."/>
            <person name="Januszkiewicz K."/>
            <person name="Wedrychowicz H."/>
        </authorList>
    </citation>
    <scope>NUCLEOTIDE SEQUENCE [LARGE SCALE GENOMIC DNA]</scope>
    <source>
        <strain evidence="11 12">DSM 17918</strain>
    </source>
</reference>
<dbReference type="GO" id="GO:0009245">
    <property type="term" value="P:lipid A biosynthetic process"/>
    <property type="evidence" value="ECO:0007669"/>
    <property type="project" value="UniProtKB-UniRule"/>
</dbReference>
<dbReference type="Proteomes" id="UP000184088">
    <property type="component" value="Unassembled WGS sequence"/>
</dbReference>
<comment type="function">
    <text evidence="9 10">Involved in unsaturated fatty acids biosynthesis. Catalyzes the dehydration of short chain beta-hydroxyacyl-ACPs and long chain saturated and unsaturated beta-hydroxyacyl-ACPs.</text>
</comment>
<comment type="subcellular location">
    <subcellularLocation>
        <location evidence="2 10">Cytoplasm</location>
    </subcellularLocation>
</comment>
<evidence type="ECO:0000256" key="1">
    <source>
        <dbReference type="ARBA" id="ARBA00001055"/>
    </source>
</evidence>
<sequence length="141" mass="15756">MLDLKDIQKIIPHRYPFLLVDRVVEIGDNKIIGIKNVSGNEPYFQGHFPGKPIMPGVLIAEALAQLGAVYVKQQDEFKDKLMVLAGLDKFRFKRQVIPGDTLKLQVEFLNIKKNIGKGHGIATVDDIIVCEGEILFAAVEE</sequence>
<dbReference type="EMBL" id="FQVH01000003">
    <property type="protein sequence ID" value="SHE59715.1"/>
    <property type="molecule type" value="Genomic_DNA"/>
</dbReference>
<dbReference type="InterPro" id="IPR010084">
    <property type="entry name" value="FabZ"/>
</dbReference>
<dbReference type="GO" id="GO:0016020">
    <property type="term" value="C:membrane"/>
    <property type="evidence" value="ECO:0007669"/>
    <property type="project" value="GOC"/>
</dbReference>